<dbReference type="Proteomes" id="UP000033774">
    <property type="component" value="Unassembled WGS sequence"/>
</dbReference>
<gene>
    <name evidence="2" type="ORF">VZ95_10890</name>
</gene>
<feature type="transmembrane region" description="Helical" evidence="1">
    <location>
        <begin position="407"/>
        <end position="425"/>
    </location>
</feature>
<dbReference type="GO" id="GO:0005886">
    <property type="term" value="C:plasma membrane"/>
    <property type="evidence" value="ECO:0007669"/>
    <property type="project" value="TreeGrafter"/>
</dbReference>
<comment type="caution">
    <text evidence="2">The sequence shown here is derived from an EMBL/GenBank/DDBJ whole genome shotgun (WGS) entry which is preliminary data.</text>
</comment>
<reference evidence="2 3" key="1">
    <citation type="submission" date="2015-03" db="EMBL/GenBank/DDBJ databases">
        <title>Draft genome sequence of Elstera litoralis.</title>
        <authorList>
            <person name="Rahalkar M.C."/>
            <person name="Dhakephalkar P.K."/>
            <person name="Pore S.D."/>
            <person name="Arora P."/>
            <person name="Kapse N.G."/>
            <person name="Pandit P.S."/>
        </authorList>
    </citation>
    <scope>NUCLEOTIDE SEQUENCE [LARGE SCALE GENOMIC DNA]</scope>
    <source>
        <strain evidence="2 3">Dia-1</strain>
    </source>
</reference>
<dbReference type="RefSeq" id="WP_045775863.1">
    <property type="nucleotide sequence ID" value="NZ_LAJY01000263.1"/>
</dbReference>
<protein>
    <recommendedName>
        <fullName evidence="4">DUF445 domain-containing protein</fullName>
    </recommendedName>
</protein>
<keyword evidence="1" id="KW-1133">Transmembrane helix</keyword>
<dbReference type="PATRIC" id="fig|552518.3.peg.1637"/>
<dbReference type="InterPro" id="IPR007383">
    <property type="entry name" value="DUF445"/>
</dbReference>
<sequence>MKGWATGLLVGSASLFVGLSFWPAPSVWILAARAAAEAATIGALADWFAVVALFKRPLGLPIPHTALLPRNKARIGARLGQFVGEKFLDPDDLAQKLTEADLPDHLAGWLEQDAVGQGIADAALSVLPGALDALTDARVQAQVQATITDWLAGLDLAGLSQRGLVGFVEAGGHLPVIDKAADWALTQLANEEPRIKAFLQERAVTYLAGQLESGVTRLLRLDTKSLADGKIAKWLADELANAILADAVARLEQIRTEGSPLRYQAHAYLLQRVHALTEGDAWAATLDDLKRHLLAPERFGPQFTAIWTRVIADLRTGLPAARPRLVALLADQLQGFAARLRGDSALRARVSAQAQVILRRLIARYRPLAVAHIGKTVASWDDKAVADQLEQAIGRDLQFIRINGTCVGALAGLVLFLLDHFFLAGR</sequence>
<dbReference type="EMBL" id="LAJY01000263">
    <property type="protein sequence ID" value="KJV09529.1"/>
    <property type="molecule type" value="Genomic_DNA"/>
</dbReference>
<dbReference type="OrthoDB" id="9769590at2"/>
<proteinExistence type="predicted"/>
<evidence type="ECO:0000313" key="2">
    <source>
        <dbReference type="EMBL" id="KJV09529.1"/>
    </source>
</evidence>
<dbReference type="Pfam" id="PF04286">
    <property type="entry name" value="DUF445"/>
    <property type="match status" value="1"/>
</dbReference>
<keyword evidence="1" id="KW-0812">Transmembrane</keyword>
<evidence type="ECO:0000313" key="3">
    <source>
        <dbReference type="Proteomes" id="UP000033774"/>
    </source>
</evidence>
<accession>A0A0F3IV92</accession>
<name>A0A0F3IV92_9PROT</name>
<dbReference type="AlphaFoldDB" id="A0A0F3IV92"/>
<evidence type="ECO:0000256" key="1">
    <source>
        <dbReference type="SAM" id="Phobius"/>
    </source>
</evidence>
<dbReference type="PANTHER" id="PTHR38442">
    <property type="entry name" value="INNER MEMBRANE PROTEIN-RELATED"/>
    <property type="match status" value="1"/>
</dbReference>
<dbReference type="PANTHER" id="PTHR38442:SF1">
    <property type="entry name" value="INNER MEMBRANE PROTEIN"/>
    <property type="match status" value="1"/>
</dbReference>
<evidence type="ECO:0008006" key="4">
    <source>
        <dbReference type="Google" id="ProtNLM"/>
    </source>
</evidence>
<keyword evidence="1" id="KW-0472">Membrane</keyword>
<keyword evidence="3" id="KW-1185">Reference proteome</keyword>
<organism evidence="2 3">
    <name type="scientific">Elstera litoralis</name>
    <dbReference type="NCBI Taxonomy" id="552518"/>
    <lineage>
        <taxon>Bacteria</taxon>
        <taxon>Pseudomonadati</taxon>
        <taxon>Pseudomonadota</taxon>
        <taxon>Alphaproteobacteria</taxon>
        <taxon>Rhodospirillales</taxon>
        <taxon>Rhodospirillaceae</taxon>
        <taxon>Elstera</taxon>
    </lineage>
</organism>